<accession>D8PRU3</accession>
<evidence type="ECO:0000256" key="8">
    <source>
        <dbReference type="ARBA" id="ARBA00023163"/>
    </source>
</evidence>
<evidence type="ECO:0000256" key="7">
    <source>
        <dbReference type="ARBA" id="ARBA00023125"/>
    </source>
</evidence>
<dbReference type="Gene3D" id="3.30.160.60">
    <property type="entry name" value="Classic Zinc Finger"/>
    <property type="match status" value="2"/>
</dbReference>
<reference evidence="13 14" key="1">
    <citation type="journal article" date="2010" name="Nat. Biotechnol.">
        <title>Genome sequence of the model mushroom Schizophyllum commune.</title>
        <authorList>
            <person name="Ohm R.A."/>
            <person name="de Jong J.F."/>
            <person name="Lugones L.G."/>
            <person name="Aerts A."/>
            <person name="Kothe E."/>
            <person name="Stajich J.E."/>
            <person name="de Vries R.P."/>
            <person name="Record E."/>
            <person name="Levasseur A."/>
            <person name="Baker S.E."/>
            <person name="Bartholomew K.A."/>
            <person name="Coutinho P.M."/>
            <person name="Erdmann S."/>
            <person name="Fowler T.J."/>
            <person name="Gathman A.C."/>
            <person name="Lombard V."/>
            <person name="Henrissat B."/>
            <person name="Knabe N."/>
            <person name="Kuees U."/>
            <person name="Lilly W.W."/>
            <person name="Lindquist E."/>
            <person name="Lucas S."/>
            <person name="Magnuson J.K."/>
            <person name="Piumi F."/>
            <person name="Raudaskoski M."/>
            <person name="Salamov A."/>
            <person name="Schmutz J."/>
            <person name="Schwarze F.W.M.R."/>
            <person name="vanKuyk P.A."/>
            <person name="Horton J.S."/>
            <person name="Grigoriev I.V."/>
            <person name="Woesten H.A.B."/>
        </authorList>
    </citation>
    <scope>NUCLEOTIDE SEQUENCE [LARGE SCALE GENOMIC DNA]</scope>
    <source>
        <strain evidence="14">H4-8 / FGSC 9210</strain>
    </source>
</reference>
<organism evidence="14">
    <name type="scientific">Schizophyllum commune (strain H4-8 / FGSC 9210)</name>
    <name type="common">Split gill fungus</name>
    <dbReference type="NCBI Taxonomy" id="578458"/>
    <lineage>
        <taxon>Eukaryota</taxon>
        <taxon>Fungi</taxon>
        <taxon>Dikarya</taxon>
        <taxon>Basidiomycota</taxon>
        <taxon>Agaricomycotina</taxon>
        <taxon>Agaricomycetes</taxon>
        <taxon>Agaricomycetidae</taxon>
        <taxon>Agaricales</taxon>
        <taxon>Schizophyllaceae</taxon>
        <taxon>Schizophyllum</taxon>
    </lineage>
</organism>
<evidence type="ECO:0000256" key="3">
    <source>
        <dbReference type="ARBA" id="ARBA00022737"/>
    </source>
</evidence>
<evidence type="ECO:0000313" key="13">
    <source>
        <dbReference type="EMBL" id="EFJ02542.1"/>
    </source>
</evidence>
<comment type="subcellular location">
    <subcellularLocation>
        <location evidence="1">Nucleus</location>
    </subcellularLocation>
</comment>
<dbReference type="GO" id="GO:0000981">
    <property type="term" value="F:DNA-binding transcription factor activity, RNA polymerase II-specific"/>
    <property type="evidence" value="ECO:0007669"/>
    <property type="project" value="TreeGrafter"/>
</dbReference>
<evidence type="ECO:0000256" key="2">
    <source>
        <dbReference type="ARBA" id="ARBA00022723"/>
    </source>
</evidence>
<dbReference type="SMART" id="SM00355">
    <property type="entry name" value="ZnF_C2H2"/>
    <property type="match status" value="2"/>
</dbReference>
<dbReference type="GO" id="GO:0000785">
    <property type="term" value="C:chromatin"/>
    <property type="evidence" value="ECO:0007669"/>
    <property type="project" value="TreeGrafter"/>
</dbReference>
<dbReference type="InParanoid" id="D8PRU3"/>
<dbReference type="InterPro" id="IPR013087">
    <property type="entry name" value="Znf_C2H2_type"/>
</dbReference>
<dbReference type="PANTHER" id="PTHR14003">
    <property type="entry name" value="TRANSCRIPTIONAL REPRESSOR PROTEIN YY"/>
    <property type="match status" value="1"/>
</dbReference>
<keyword evidence="5" id="KW-0862">Zinc</keyword>
<dbReference type="HOGENOM" id="CLU_1372914_0_0_1"/>
<dbReference type="GO" id="GO:0000978">
    <property type="term" value="F:RNA polymerase II cis-regulatory region sequence-specific DNA binding"/>
    <property type="evidence" value="ECO:0007669"/>
    <property type="project" value="TreeGrafter"/>
</dbReference>
<dbReference type="Proteomes" id="UP000007431">
    <property type="component" value="Unassembled WGS sequence"/>
</dbReference>
<dbReference type="InterPro" id="IPR036236">
    <property type="entry name" value="Znf_C2H2_sf"/>
</dbReference>
<evidence type="ECO:0000259" key="12">
    <source>
        <dbReference type="PROSITE" id="PS50157"/>
    </source>
</evidence>
<evidence type="ECO:0000313" key="14">
    <source>
        <dbReference type="Proteomes" id="UP000007431"/>
    </source>
</evidence>
<name>D8PRU3_SCHCM</name>
<evidence type="ECO:0000256" key="9">
    <source>
        <dbReference type="ARBA" id="ARBA00023242"/>
    </source>
</evidence>
<dbReference type="GO" id="GO:0005667">
    <property type="term" value="C:transcription regulator complex"/>
    <property type="evidence" value="ECO:0007669"/>
    <property type="project" value="TreeGrafter"/>
</dbReference>
<feature type="non-terminal residue" evidence="13">
    <location>
        <position position="199"/>
    </location>
</feature>
<keyword evidence="3" id="KW-0677">Repeat</keyword>
<keyword evidence="4 10" id="KW-0863">Zinc-finger</keyword>
<dbReference type="eggNOG" id="KOG1721">
    <property type="taxonomic scope" value="Eukaryota"/>
</dbReference>
<dbReference type="FunFam" id="3.30.160.60:FF:001228">
    <property type="entry name" value="Zinc finger protein 236"/>
    <property type="match status" value="1"/>
</dbReference>
<dbReference type="PANTHER" id="PTHR14003:SF20">
    <property type="entry name" value="FINGER DOMAIN PROTEIN, PUTATIVE (AFU_ORTHOLOGUE AFUA_4G10380)-RELATED"/>
    <property type="match status" value="1"/>
</dbReference>
<dbReference type="EMBL" id="GL377302">
    <property type="protein sequence ID" value="EFJ02542.1"/>
    <property type="molecule type" value="Genomic_DNA"/>
</dbReference>
<keyword evidence="14" id="KW-1185">Reference proteome</keyword>
<evidence type="ECO:0000256" key="4">
    <source>
        <dbReference type="ARBA" id="ARBA00022771"/>
    </source>
</evidence>
<evidence type="ECO:0000256" key="11">
    <source>
        <dbReference type="SAM" id="MobiDB-lite"/>
    </source>
</evidence>
<proteinExistence type="predicted"/>
<evidence type="ECO:0000256" key="5">
    <source>
        <dbReference type="ARBA" id="ARBA00022833"/>
    </source>
</evidence>
<keyword evidence="6" id="KW-0805">Transcription regulation</keyword>
<keyword evidence="8" id="KW-0804">Transcription</keyword>
<dbReference type="PROSITE" id="PS50157">
    <property type="entry name" value="ZINC_FINGER_C2H2_2"/>
    <property type="match status" value="2"/>
</dbReference>
<dbReference type="SUPFAM" id="SSF57667">
    <property type="entry name" value="beta-beta-alpha zinc fingers"/>
    <property type="match status" value="1"/>
</dbReference>
<dbReference type="VEuPathDB" id="FungiDB:SCHCODRAFT_02610623"/>
<keyword evidence="7" id="KW-0238">DNA-binding</keyword>
<dbReference type="OMA" id="HICTPDS"/>
<protein>
    <recommendedName>
        <fullName evidence="12">C2H2-type domain-containing protein</fullName>
    </recommendedName>
</protein>
<sequence length="199" mass="21320">MGQPTGQAPRVWGQAQVRWCLLLYEQELTKGVYNAAQQANVQAAAAAAPTTIQNAPATQQPSPSDNRQCSECGKHFLRPSALESHMNSHTGAKPHKCGAPGCDSKFATRSNMLRHRRLHGPEVCAMLEEQEKREAAAAPTPIIFNTPIVNEGSEEGGPGINVQWMAPNQATRPYTRYPDLLPDEGGSSTGGGSSSSQQT</sequence>
<evidence type="ECO:0000256" key="10">
    <source>
        <dbReference type="PROSITE-ProRule" id="PRU00042"/>
    </source>
</evidence>
<evidence type="ECO:0000256" key="1">
    <source>
        <dbReference type="ARBA" id="ARBA00004123"/>
    </source>
</evidence>
<feature type="domain" description="C2H2-type" evidence="12">
    <location>
        <begin position="67"/>
        <end position="94"/>
    </location>
</feature>
<dbReference type="Pfam" id="PF00096">
    <property type="entry name" value="zf-C2H2"/>
    <property type="match status" value="2"/>
</dbReference>
<dbReference type="AlphaFoldDB" id="D8PRU3"/>
<keyword evidence="2" id="KW-0479">Metal-binding</keyword>
<gene>
    <name evidence="13" type="ORF">SCHCODRAFT_104247</name>
</gene>
<feature type="domain" description="C2H2-type" evidence="12">
    <location>
        <begin position="95"/>
        <end position="122"/>
    </location>
</feature>
<feature type="region of interest" description="Disordered" evidence="11">
    <location>
        <begin position="154"/>
        <end position="199"/>
    </location>
</feature>
<evidence type="ECO:0000256" key="6">
    <source>
        <dbReference type="ARBA" id="ARBA00023015"/>
    </source>
</evidence>
<keyword evidence="9" id="KW-0539">Nucleus</keyword>
<dbReference type="PROSITE" id="PS00028">
    <property type="entry name" value="ZINC_FINGER_C2H2_1"/>
    <property type="match status" value="2"/>
</dbReference>
<dbReference type="GO" id="GO:0031519">
    <property type="term" value="C:PcG protein complex"/>
    <property type="evidence" value="ECO:0007669"/>
    <property type="project" value="TreeGrafter"/>
</dbReference>
<dbReference type="GO" id="GO:0008270">
    <property type="term" value="F:zinc ion binding"/>
    <property type="evidence" value="ECO:0007669"/>
    <property type="project" value="UniProtKB-KW"/>
</dbReference>